<dbReference type="InParanoid" id="B2A7R4"/>
<dbReference type="eggNOG" id="COG0700">
    <property type="taxonomic scope" value="Bacteria"/>
</dbReference>
<dbReference type="Pfam" id="PF07670">
    <property type="entry name" value="Gate"/>
    <property type="match status" value="1"/>
</dbReference>
<evidence type="ECO:0000259" key="2">
    <source>
        <dbReference type="Pfam" id="PF07670"/>
    </source>
</evidence>
<keyword evidence="1" id="KW-1133">Transmembrane helix</keyword>
<dbReference type="PANTHER" id="PTHR35793:SF2">
    <property type="entry name" value="INNER MEMBRANE PROTEIN YJIG"/>
    <property type="match status" value="1"/>
</dbReference>
<protein>
    <submittedName>
        <fullName evidence="3">Nucleoside recognition domain protein</fullName>
    </submittedName>
</protein>
<proteinExistence type="predicted"/>
<dbReference type="AlphaFoldDB" id="B2A7R4"/>
<dbReference type="HOGENOM" id="CLU_120911_0_0_9"/>
<dbReference type="GO" id="GO:0005886">
    <property type="term" value="C:plasma membrane"/>
    <property type="evidence" value="ECO:0007669"/>
    <property type="project" value="TreeGrafter"/>
</dbReference>
<dbReference type="PANTHER" id="PTHR35793">
    <property type="entry name" value="INNER MEMBRANE PROTEIN YJIG"/>
    <property type="match status" value="1"/>
</dbReference>
<dbReference type="EMBL" id="CP001034">
    <property type="protein sequence ID" value="ACB84366.1"/>
    <property type="molecule type" value="Genomic_DNA"/>
</dbReference>
<dbReference type="RefSeq" id="WP_012447246.1">
    <property type="nucleotide sequence ID" value="NC_010718.1"/>
</dbReference>
<dbReference type="InterPro" id="IPR011642">
    <property type="entry name" value="Gate_dom"/>
</dbReference>
<feature type="domain" description="Nucleoside transporter/FeoB GTPase Gate" evidence="2">
    <location>
        <begin position="29"/>
        <end position="119"/>
    </location>
</feature>
<keyword evidence="4" id="KW-1185">Reference proteome</keyword>
<dbReference type="TCDB" id="9.B.156.1.2">
    <property type="family name" value="the putative 4-10 tms permease (4-10p) family"/>
</dbReference>
<accession>B2A7R4</accession>
<dbReference type="OrthoDB" id="9779080at2"/>
<dbReference type="KEGG" id="nth:Nther_0779"/>
<reference evidence="3 4" key="1">
    <citation type="submission" date="2008-04" db="EMBL/GenBank/DDBJ databases">
        <title>Complete sequence of chromosome of Natranaerobius thermophilus JW/NM-WN-LF.</title>
        <authorList>
            <consortium name="US DOE Joint Genome Institute"/>
            <person name="Copeland A."/>
            <person name="Lucas S."/>
            <person name="Lapidus A."/>
            <person name="Glavina del Rio T."/>
            <person name="Dalin E."/>
            <person name="Tice H."/>
            <person name="Bruce D."/>
            <person name="Goodwin L."/>
            <person name="Pitluck S."/>
            <person name="Chertkov O."/>
            <person name="Brettin T."/>
            <person name="Detter J.C."/>
            <person name="Han C."/>
            <person name="Kuske C.R."/>
            <person name="Schmutz J."/>
            <person name="Larimer F."/>
            <person name="Land M."/>
            <person name="Hauser L."/>
            <person name="Kyrpides N."/>
            <person name="Lykidis A."/>
            <person name="Mesbah N.M."/>
            <person name="Wiegel J."/>
        </authorList>
    </citation>
    <scope>NUCLEOTIDE SEQUENCE [LARGE SCALE GENOMIC DNA]</scope>
    <source>
        <strain evidence="4">ATCC BAA-1301 / DSM 18059 / JW/NM-WN-LF</strain>
    </source>
</reference>
<feature type="transmembrane region" description="Helical" evidence="1">
    <location>
        <begin position="137"/>
        <end position="158"/>
    </location>
</feature>
<dbReference type="STRING" id="457570.Nther_0779"/>
<feature type="transmembrane region" description="Helical" evidence="1">
    <location>
        <begin position="72"/>
        <end position="94"/>
    </location>
</feature>
<evidence type="ECO:0000256" key="1">
    <source>
        <dbReference type="SAM" id="Phobius"/>
    </source>
</evidence>
<organism evidence="3 4">
    <name type="scientific">Natranaerobius thermophilus (strain ATCC BAA-1301 / DSM 18059 / JW/NM-WN-LF)</name>
    <dbReference type="NCBI Taxonomy" id="457570"/>
    <lineage>
        <taxon>Bacteria</taxon>
        <taxon>Bacillati</taxon>
        <taxon>Bacillota</taxon>
        <taxon>Clostridia</taxon>
        <taxon>Natranaerobiales</taxon>
        <taxon>Natranaerobiaceae</taxon>
        <taxon>Natranaerobius</taxon>
    </lineage>
</organism>
<keyword evidence="1" id="KW-0812">Transmembrane</keyword>
<sequence length="161" mass="16900">MGAKQETNDGRLVTQVFVDGAKKGWNVGVFNMLPNVVMAFVIIHALNIVGLLDLLGNVLGPVMAIFGIPGEGAAVLAGAWLSMGGGIGVAASLFEQGVLDGQHLVILFPAIFLMGSQIQYAGRLLGTAQVNANHWPVLFGICILNGLIAMLVMNYLALPLF</sequence>
<evidence type="ECO:0000313" key="4">
    <source>
        <dbReference type="Proteomes" id="UP000001683"/>
    </source>
</evidence>
<feature type="transmembrane region" description="Helical" evidence="1">
    <location>
        <begin position="106"/>
        <end position="125"/>
    </location>
</feature>
<reference evidence="3 4" key="2">
    <citation type="journal article" date="2011" name="J. Bacteriol.">
        <title>Complete genome sequence of the anaerobic, halophilic alkalithermophile Natranaerobius thermophilus JW/NM-WN-LF.</title>
        <authorList>
            <person name="Zhao B."/>
            <person name="Mesbah N.M."/>
            <person name="Dalin E."/>
            <person name="Goodwin L."/>
            <person name="Nolan M."/>
            <person name="Pitluck S."/>
            <person name="Chertkov O."/>
            <person name="Brettin T.S."/>
            <person name="Han J."/>
            <person name="Larimer F.W."/>
            <person name="Land M.L."/>
            <person name="Hauser L."/>
            <person name="Kyrpides N."/>
            <person name="Wiegel J."/>
        </authorList>
    </citation>
    <scope>NUCLEOTIDE SEQUENCE [LARGE SCALE GENOMIC DNA]</scope>
    <source>
        <strain evidence="4">ATCC BAA-1301 / DSM 18059 / JW/NM-WN-LF</strain>
    </source>
</reference>
<feature type="transmembrane region" description="Helical" evidence="1">
    <location>
        <begin position="36"/>
        <end position="60"/>
    </location>
</feature>
<name>B2A7R4_NATTJ</name>
<dbReference type="NCBIfam" id="NF007811">
    <property type="entry name" value="PRK10519.1"/>
    <property type="match status" value="1"/>
</dbReference>
<dbReference type="InterPro" id="IPR052549">
    <property type="entry name" value="SpmB"/>
</dbReference>
<keyword evidence="1" id="KW-0472">Membrane</keyword>
<gene>
    <name evidence="3" type="ordered locus">Nther_0779</name>
</gene>
<evidence type="ECO:0000313" key="3">
    <source>
        <dbReference type="EMBL" id="ACB84366.1"/>
    </source>
</evidence>
<dbReference type="Proteomes" id="UP000001683">
    <property type="component" value="Chromosome"/>
</dbReference>